<organism evidence="2 3">
    <name type="scientific">Puccinia striiformis f. sp. tritici PST-78</name>
    <dbReference type="NCBI Taxonomy" id="1165861"/>
    <lineage>
        <taxon>Eukaryota</taxon>
        <taxon>Fungi</taxon>
        <taxon>Dikarya</taxon>
        <taxon>Basidiomycota</taxon>
        <taxon>Pucciniomycotina</taxon>
        <taxon>Pucciniomycetes</taxon>
        <taxon>Pucciniales</taxon>
        <taxon>Pucciniaceae</taxon>
        <taxon>Puccinia</taxon>
    </lineage>
</organism>
<name>A0A0L0VRW5_9BASI</name>
<protein>
    <submittedName>
        <fullName evidence="2">Uncharacterized protein</fullName>
    </submittedName>
</protein>
<evidence type="ECO:0000313" key="3">
    <source>
        <dbReference type="Proteomes" id="UP000054564"/>
    </source>
</evidence>
<dbReference type="Proteomes" id="UP000054564">
    <property type="component" value="Unassembled WGS sequence"/>
</dbReference>
<dbReference type="EMBL" id="AJIL01000028">
    <property type="protein sequence ID" value="KNF01760.1"/>
    <property type="molecule type" value="Genomic_DNA"/>
</dbReference>
<feature type="signal peptide" evidence="1">
    <location>
        <begin position="1"/>
        <end position="19"/>
    </location>
</feature>
<keyword evidence="3" id="KW-1185">Reference proteome</keyword>
<gene>
    <name evidence="2" type="ORF">PSTG_05184</name>
</gene>
<feature type="chain" id="PRO_5005549803" evidence="1">
    <location>
        <begin position="20"/>
        <end position="143"/>
    </location>
</feature>
<evidence type="ECO:0000256" key="1">
    <source>
        <dbReference type="SAM" id="SignalP"/>
    </source>
</evidence>
<reference evidence="3" key="1">
    <citation type="submission" date="2014-03" db="EMBL/GenBank/DDBJ databases">
        <title>The Genome Sequence of Puccinia striiformis f. sp. tritici PST-78.</title>
        <authorList>
            <consortium name="The Broad Institute Genome Sequencing Platform"/>
            <person name="Cuomo C."/>
            <person name="Hulbert S."/>
            <person name="Chen X."/>
            <person name="Walker B."/>
            <person name="Young S.K."/>
            <person name="Zeng Q."/>
            <person name="Gargeya S."/>
            <person name="Fitzgerald M."/>
            <person name="Haas B."/>
            <person name="Abouelleil A."/>
            <person name="Alvarado L."/>
            <person name="Arachchi H.M."/>
            <person name="Berlin A.M."/>
            <person name="Chapman S.B."/>
            <person name="Goldberg J."/>
            <person name="Griggs A."/>
            <person name="Gujja S."/>
            <person name="Hansen M."/>
            <person name="Howarth C."/>
            <person name="Imamovic A."/>
            <person name="Larimer J."/>
            <person name="McCowan C."/>
            <person name="Montmayeur A."/>
            <person name="Murphy C."/>
            <person name="Neiman D."/>
            <person name="Pearson M."/>
            <person name="Priest M."/>
            <person name="Roberts A."/>
            <person name="Saif S."/>
            <person name="Shea T."/>
            <person name="Sisk P."/>
            <person name="Sykes S."/>
            <person name="Wortman J."/>
            <person name="Nusbaum C."/>
            <person name="Birren B."/>
        </authorList>
    </citation>
    <scope>NUCLEOTIDE SEQUENCE [LARGE SCALE GENOMIC DNA]</scope>
    <source>
        <strain evidence="3">race PST-78</strain>
    </source>
</reference>
<proteinExistence type="predicted"/>
<comment type="caution">
    <text evidence="2">The sequence shown here is derived from an EMBL/GenBank/DDBJ whole genome shotgun (WGS) entry which is preliminary data.</text>
</comment>
<dbReference type="AlphaFoldDB" id="A0A0L0VRW5"/>
<evidence type="ECO:0000313" key="2">
    <source>
        <dbReference type="EMBL" id="KNF01760.1"/>
    </source>
</evidence>
<sequence>MRVQAWFSLPAKLAWMAASKLILGKATRIKLGGCAPERFANGLKPNGQPGVYDSLGAQHLSLYWMATPESNSDAAIQASFVGSVYSCGTSGPIGGLLEGPNLTTSLISRLVEVLQLSSSKARGTYAPPPKARQCGHIAMLQQI</sequence>
<accession>A0A0L0VRW5</accession>
<keyword evidence="1" id="KW-0732">Signal</keyword>